<accession>A0A1N6EDP6</accession>
<sequence length="250" mass="27598">MKTFLQILILFVSVSIFGQTSNKFGYQAVVRDALNGLLQNHNLKVRASILIGNNAVYSEVHLPKTNDNGLFNLQVGGGVAESGNFSNIDWSQGNLFLKIETDILNGWGYSIVSNTELLNVPFANYADKARELSNPAATISGLYKGIYNSSLPSNIYYMIIQYLSPKKIKCDIFYSQNISTGAYSQDIISMIGDVENVNNYSAKNIWFNIVLSSNANPTWIPSQLQPNVFEGSKITFFGSSGSSVIFDKIE</sequence>
<evidence type="ECO:0000313" key="2">
    <source>
        <dbReference type="Proteomes" id="UP000185207"/>
    </source>
</evidence>
<name>A0A1N6EDP6_9FLAO</name>
<dbReference type="AlphaFoldDB" id="A0A1N6EDP6"/>
<dbReference type="OrthoDB" id="9765957at2"/>
<dbReference type="STRING" id="1416779.SAMN05444409_0517"/>
<reference evidence="2" key="1">
    <citation type="submission" date="2016-11" db="EMBL/GenBank/DDBJ databases">
        <authorList>
            <person name="Varghese N."/>
            <person name="Submissions S."/>
        </authorList>
    </citation>
    <scope>NUCLEOTIDE SEQUENCE [LARGE SCALE GENOMIC DNA]</scope>
    <source>
        <strain evidence="2">DSM 27623</strain>
    </source>
</reference>
<evidence type="ECO:0000313" key="1">
    <source>
        <dbReference type="EMBL" id="SIN81149.1"/>
    </source>
</evidence>
<protein>
    <submittedName>
        <fullName evidence="1">Uncharacterized protein</fullName>
    </submittedName>
</protein>
<keyword evidence="2" id="KW-1185">Reference proteome</keyword>
<organism evidence="1 2">
    <name type="scientific">Epilithonimonas zeae</name>
    <dbReference type="NCBI Taxonomy" id="1416779"/>
    <lineage>
        <taxon>Bacteria</taxon>
        <taxon>Pseudomonadati</taxon>
        <taxon>Bacteroidota</taxon>
        <taxon>Flavobacteriia</taxon>
        <taxon>Flavobacteriales</taxon>
        <taxon>Weeksellaceae</taxon>
        <taxon>Chryseobacterium group</taxon>
        <taxon>Epilithonimonas</taxon>
    </lineage>
</organism>
<proteinExistence type="predicted"/>
<gene>
    <name evidence="1" type="ORF">SAMN05444409_0517</name>
</gene>
<dbReference type="RefSeq" id="WP_074233342.1">
    <property type="nucleotide sequence ID" value="NZ_FSRK01000001.1"/>
</dbReference>
<dbReference type="Proteomes" id="UP000185207">
    <property type="component" value="Unassembled WGS sequence"/>
</dbReference>
<dbReference type="EMBL" id="FSRK01000001">
    <property type="protein sequence ID" value="SIN81149.1"/>
    <property type="molecule type" value="Genomic_DNA"/>
</dbReference>